<evidence type="ECO:0000313" key="5">
    <source>
        <dbReference type="EMBL" id="MFC5299175.1"/>
    </source>
</evidence>
<evidence type="ECO:0000256" key="2">
    <source>
        <dbReference type="ARBA" id="ARBA00023034"/>
    </source>
</evidence>
<evidence type="ECO:0000256" key="3">
    <source>
        <dbReference type="ARBA" id="ARBA00023121"/>
    </source>
</evidence>
<comment type="subcellular location">
    <subcellularLocation>
        <location evidence="1">Golgi apparatus membrane</location>
        <topology evidence="1">Peripheral membrane protein</topology>
        <orientation evidence="1">Cytoplasmic side</orientation>
    </subcellularLocation>
</comment>
<comment type="caution">
    <text evidence="5">The sequence shown here is derived from an EMBL/GenBank/DDBJ whole genome shotgun (WGS) entry which is preliminary data.</text>
</comment>
<keyword evidence="6" id="KW-1185">Reference proteome</keyword>
<evidence type="ECO:0000313" key="6">
    <source>
        <dbReference type="Proteomes" id="UP001595937"/>
    </source>
</evidence>
<dbReference type="Pfam" id="PF05719">
    <property type="entry name" value="GPP34"/>
    <property type="match status" value="1"/>
</dbReference>
<name>A0ABW0FKR0_9MICO</name>
<accession>A0ABW0FKR0</accession>
<protein>
    <submittedName>
        <fullName evidence="5">GPP34 family phosphoprotein</fullName>
    </submittedName>
</protein>
<keyword evidence="2" id="KW-0333">Golgi apparatus</keyword>
<dbReference type="InterPro" id="IPR038261">
    <property type="entry name" value="GPP34-like_sf"/>
</dbReference>
<gene>
    <name evidence="5" type="ORF">ACFPK8_16795</name>
</gene>
<keyword evidence="4" id="KW-0472">Membrane</keyword>
<dbReference type="Gene3D" id="1.10.3630.10">
    <property type="entry name" value="yeast vps74-n-term truncation variant domain like"/>
    <property type="match status" value="1"/>
</dbReference>
<dbReference type="InterPro" id="IPR008628">
    <property type="entry name" value="GPP34-like"/>
</dbReference>
<dbReference type="Proteomes" id="UP001595937">
    <property type="component" value="Unassembled WGS sequence"/>
</dbReference>
<proteinExistence type="predicted"/>
<keyword evidence="3" id="KW-0446">Lipid-binding</keyword>
<evidence type="ECO:0000256" key="1">
    <source>
        <dbReference type="ARBA" id="ARBA00004255"/>
    </source>
</evidence>
<organism evidence="5 6">
    <name type="scientific">Brachybacterium tyrofermentans</name>
    <dbReference type="NCBI Taxonomy" id="47848"/>
    <lineage>
        <taxon>Bacteria</taxon>
        <taxon>Bacillati</taxon>
        <taxon>Actinomycetota</taxon>
        <taxon>Actinomycetes</taxon>
        <taxon>Micrococcales</taxon>
        <taxon>Dermabacteraceae</taxon>
        <taxon>Brachybacterium</taxon>
    </lineage>
</organism>
<evidence type="ECO:0000256" key="4">
    <source>
        <dbReference type="ARBA" id="ARBA00023136"/>
    </source>
</evidence>
<reference evidence="6" key="1">
    <citation type="journal article" date="2019" name="Int. J. Syst. Evol. Microbiol.">
        <title>The Global Catalogue of Microorganisms (GCM) 10K type strain sequencing project: providing services to taxonomists for standard genome sequencing and annotation.</title>
        <authorList>
            <consortium name="The Broad Institute Genomics Platform"/>
            <consortium name="The Broad Institute Genome Sequencing Center for Infectious Disease"/>
            <person name="Wu L."/>
            <person name="Ma J."/>
        </authorList>
    </citation>
    <scope>NUCLEOTIDE SEQUENCE [LARGE SCALE GENOMIC DNA]</scope>
    <source>
        <strain evidence="6">CGMCC 1.16455</strain>
    </source>
</reference>
<dbReference type="RefSeq" id="WP_193116559.1">
    <property type="nucleotide sequence ID" value="NZ_BAAAIR010000042.1"/>
</dbReference>
<sequence>MTTSTIPAELFLLLTNDAGRQDSTQFRKQALAAAAVVELTLREKVSLDEGRNPHVEVVDTASLDIAELDQALGALTELDGKRIKSVIGHRWMDLTEVIGVGWAAAGAIERKDGWFLTSWPTQDSSTEEELRTRLVAALTDPARRSLQDAILLEMLRALKIAHRILKNDIPGVSRRELDRTITELHVDSPATAAVRQIIDDMAAVITATQGTAAS</sequence>
<dbReference type="GeneID" id="303297773"/>
<dbReference type="EMBL" id="JBHSLN010000086">
    <property type="protein sequence ID" value="MFC5299175.1"/>
    <property type="molecule type" value="Genomic_DNA"/>
</dbReference>